<dbReference type="PANTHER" id="PTHR11552:SF147">
    <property type="entry name" value="CHOLINE DEHYDROGENASE, MITOCHONDRIAL"/>
    <property type="match status" value="1"/>
</dbReference>
<evidence type="ECO:0000259" key="6">
    <source>
        <dbReference type="PROSITE" id="PS00623"/>
    </source>
</evidence>
<reference evidence="8 9" key="1">
    <citation type="journal article" date="2017" name="Antonie Van Leeuwenhoek">
        <title>Phylogenomic resolution of the bacterial genus Pantoea and its relationship with Erwinia and Tatumella.</title>
        <authorList>
            <person name="Palmer M."/>
            <person name="Steenkamp E.T."/>
            <person name="Coetzee M.P."/>
            <person name="Chan W.Y."/>
            <person name="van Zyl E."/>
            <person name="De Maayer P."/>
            <person name="Coutinho T.A."/>
            <person name="Blom J."/>
            <person name="Smits T.H."/>
            <person name="Duffy B."/>
            <person name="Venter S.N."/>
        </authorList>
    </citation>
    <scope>NUCLEOTIDE SEQUENCE [LARGE SCALE GENOMIC DNA]</scope>
    <source>
        <strain evidence="8 9">LMG 5345</strain>
    </source>
</reference>
<dbReference type="InterPro" id="IPR007867">
    <property type="entry name" value="GMC_OxRtase_C"/>
</dbReference>
<comment type="similarity">
    <text evidence="2 5">Belongs to the GMC oxidoreductase family.</text>
</comment>
<dbReference type="PANTHER" id="PTHR11552">
    <property type="entry name" value="GLUCOSE-METHANOL-CHOLINE GMC OXIDOREDUCTASE"/>
    <property type="match status" value="1"/>
</dbReference>
<dbReference type="PROSITE" id="PS51257">
    <property type="entry name" value="PROKAR_LIPOPROTEIN"/>
    <property type="match status" value="1"/>
</dbReference>
<evidence type="ECO:0000259" key="7">
    <source>
        <dbReference type="PROSITE" id="PS00624"/>
    </source>
</evidence>
<protein>
    <submittedName>
        <fullName evidence="8">Sorbosone dehydrogenase</fullName>
    </submittedName>
</protein>
<comment type="cofactor">
    <cofactor evidence="1">
        <name>FAD</name>
        <dbReference type="ChEBI" id="CHEBI:57692"/>
    </cofactor>
</comment>
<evidence type="ECO:0000256" key="2">
    <source>
        <dbReference type="ARBA" id="ARBA00010790"/>
    </source>
</evidence>
<evidence type="ECO:0000313" key="9">
    <source>
        <dbReference type="Proteomes" id="UP000193785"/>
    </source>
</evidence>
<dbReference type="Pfam" id="PF05199">
    <property type="entry name" value="GMC_oxred_C"/>
    <property type="match status" value="1"/>
</dbReference>
<dbReference type="InterPro" id="IPR012132">
    <property type="entry name" value="GMC_OxRdtase"/>
</dbReference>
<evidence type="ECO:0000256" key="5">
    <source>
        <dbReference type="RuleBase" id="RU003968"/>
    </source>
</evidence>
<dbReference type="Gene3D" id="3.30.560.10">
    <property type="entry name" value="Glucose Oxidase, domain 3"/>
    <property type="match status" value="1"/>
</dbReference>
<sequence>MKGFDYIVVGGGSAGCIVAARLVKESNARVLLLEAGSGDYHPVLKMPAGYMKYLASDKYLTMHQTQPQPQLDGRGVIVPQAKVLGGGSTVNAMVYMRGHRQDYAEWNRALRHTGVDWSWEALLPHFTAIEDNDHLGAPSHGVGGPLKVSHLGHFSPLSRAWVKTMQALGIPYTPDFNTGNPFGVGFMQHTIDWRTRKRCSVVDAFIAPLRDDSRLVIETEAQVEEILFEGTEARGVRYRRHGVTHHAEASKETILAAGAYQTPKLLMLSGVGPQDHLAERGIALRHHLPGVGRNLQDHYEVPVVATTRGAFGYYGQDRGWPMIKAGIEYLLFKTGPVTTTGVETCAFFDPLDFSATPTIQMFCVPTVYLDRDVMGRDPGHGVTINSLLLRPKATGRVTLRDAHPASLPVIDTQIFGHPDDLARTLAGFHFARGVIAASPIADMIEQEIFPGAEVTGDEAIAAHCKRMVKTGYHPVGTCRMGHEQDPMAVVTADLRVRGLEKLRVVDASIMPNIISGNTNAAVMAVAHRAADLIAGRERVVEETPCVEVAL</sequence>
<feature type="domain" description="Glucose-methanol-choline oxidoreductase N-terminal" evidence="6">
    <location>
        <begin position="81"/>
        <end position="104"/>
    </location>
</feature>
<evidence type="ECO:0000256" key="4">
    <source>
        <dbReference type="ARBA" id="ARBA00022827"/>
    </source>
</evidence>
<name>A0ABX3UW32_9GAMM</name>
<gene>
    <name evidence="8" type="ORF">HA46_02090</name>
</gene>
<dbReference type="Gene3D" id="3.50.50.60">
    <property type="entry name" value="FAD/NAD(P)-binding domain"/>
    <property type="match status" value="1"/>
</dbReference>
<keyword evidence="3 5" id="KW-0285">Flavoprotein</keyword>
<comment type="caution">
    <text evidence="8">The sequence shown here is derived from an EMBL/GenBank/DDBJ whole genome shotgun (WGS) entry which is preliminary data.</text>
</comment>
<evidence type="ECO:0000256" key="3">
    <source>
        <dbReference type="ARBA" id="ARBA00022630"/>
    </source>
</evidence>
<dbReference type="Pfam" id="PF00732">
    <property type="entry name" value="GMC_oxred_N"/>
    <property type="match status" value="1"/>
</dbReference>
<feature type="domain" description="Glucose-methanol-choline oxidoreductase N-terminal" evidence="7">
    <location>
        <begin position="258"/>
        <end position="272"/>
    </location>
</feature>
<dbReference type="EMBL" id="MLJJ01000003">
    <property type="protein sequence ID" value="ORN02956.1"/>
    <property type="molecule type" value="Genomic_DNA"/>
</dbReference>
<proteinExistence type="inferred from homology"/>
<keyword evidence="4 5" id="KW-0274">FAD</keyword>
<evidence type="ECO:0000256" key="1">
    <source>
        <dbReference type="ARBA" id="ARBA00001974"/>
    </source>
</evidence>
<accession>A0ABX3UW32</accession>
<evidence type="ECO:0000313" key="8">
    <source>
        <dbReference type="EMBL" id="ORN02956.1"/>
    </source>
</evidence>
<dbReference type="SUPFAM" id="SSF51905">
    <property type="entry name" value="FAD/NAD(P)-binding domain"/>
    <property type="match status" value="1"/>
</dbReference>
<dbReference type="PROSITE" id="PS00624">
    <property type="entry name" value="GMC_OXRED_2"/>
    <property type="match status" value="1"/>
</dbReference>
<dbReference type="PROSITE" id="PS00623">
    <property type="entry name" value="GMC_OXRED_1"/>
    <property type="match status" value="1"/>
</dbReference>
<keyword evidence="9" id="KW-1185">Reference proteome</keyword>
<dbReference type="SUPFAM" id="SSF54373">
    <property type="entry name" value="FAD-linked reductases, C-terminal domain"/>
    <property type="match status" value="1"/>
</dbReference>
<dbReference type="InterPro" id="IPR036188">
    <property type="entry name" value="FAD/NAD-bd_sf"/>
</dbReference>
<dbReference type="RefSeq" id="WP_084882033.1">
    <property type="nucleotide sequence ID" value="NZ_MLJJ01000003.1"/>
</dbReference>
<dbReference type="Proteomes" id="UP000193785">
    <property type="component" value="Unassembled WGS sequence"/>
</dbReference>
<dbReference type="InterPro" id="IPR000172">
    <property type="entry name" value="GMC_OxRdtase_N"/>
</dbReference>
<organism evidence="8 9">
    <name type="scientific">Pantoea septica</name>
    <dbReference type="NCBI Taxonomy" id="472695"/>
    <lineage>
        <taxon>Bacteria</taxon>
        <taxon>Pseudomonadati</taxon>
        <taxon>Pseudomonadota</taxon>
        <taxon>Gammaproteobacteria</taxon>
        <taxon>Enterobacterales</taxon>
        <taxon>Erwiniaceae</taxon>
        <taxon>Pantoea</taxon>
    </lineage>
</organism>
<dbReference type="PIRSF" id="PIRSF000137">
    <property type="entry name" value="Alcohol_oxidase"/>
    <property type="match status" value="1"/>
</dbReference>